<dbReference type="Proteomes" id="UP000465240">
    <property type="component" value="Unassembled WGS sequence"/>
</dbReference>
<sequence length="104" mass="11949">MFRAALLREPITIQRVISDCDVTGASAVVPLSQHFRDRRKMSEFHDYYLLGGRRTSLAYMRMWEYTLRFAASTLRFLRRRVGREGVVDVAHRSQQAGRVSDAGG</sequence>
<evidence type="ECO:0000313" key="2">
    <source>
        <dbReference type="Proteomes" id="UP000465240"/>
    </source>
</evidence>
<reference evidence="1 2" key="1">
    <citation type="journal article" date="2019" name="Emerg. Microbes Infect.">
        <title>Comprehensive subspecies identification of 175 nontuberculous mycobacteria species based on 7547 genomic profiles.</title>
        <authorList>
            <person name="Matsumoto Y."/>
            <person name="Kinjo T."/>
            <person name="Motooka D."/>
            <person name="Nabeya D."/>
            <person name="Jung N."/>
            <person name="Uechi K."/>
            <person name="Horii T."/>
            <person name="Iida T."/>
            <person name="Fujita J."/>
            <person name="Nakamura S."/>
        </authorList>
    </citation>
    <scope>NUCLEOTIDE SEQUENCE [LARGE SCALE GENOMIC DNA]</scope>
    <source>
        <strain evidence="1 2">JCM 18565</strain>
    </source>
</reference>
<evidence type="ECO:0000313" key="1">
    <source>
        <dbReference type="EMBL" id="GFG78848.1"/>
    </source>
</evidence>
<protein>
    <submittedName>
        <fullName evidence="1">Uncharacterized protein</fullName>
    </submittedName>
</protein>
<proteinExistence type="predicted"/>
<dbReference type="EMBL" id="BLKX01000001">
    <property type="protein sequence ID" value="GFG78848.1"/>
    <property type="molecule type" value="Genomic_DNA"/>
</dbReference>
<name>A0ABQ1C327_9MYCO</name>
<keyword evidence="2" id="KW-1185">Reference proteome</keyword>
<organism evidence="1 2">
    <name type="scientific">Mycobacterium paragordonae</name>
    <dbReference type="NCBI Taxonomy" id="1389713"/>
    <lineage>
        <taxon>Bacteria</taxon>
        <taxon>Bacillati</taxon>
        <taxon>Actinomycetota</taxon>
        <taxon>Actinomycetes</taxon>
        <taxon>Mycobacteriales</taxon>
        <taxon>Mycobacteriaceae</taxon>
        <taxon>Mycobacterium</taxon>
    </lineage>
</organism>
<accession>A0ABQ1C327</accession>
<gene>
    <name evidence="1" type="ORF">MPRG_21240</name>
</gene>
<comment type="caution">
    <text evidence="1">The sequence shown here is derived from an EMBL/GenBank/DDBJ whole genome shotgun (WGS) entry which is preliminary data.</text>
</comment>